<dbReference type="SUPFAM" id="SSF53448">
    <property type="entry name" value="Nucleotide-diphospho-sugar transferases"/>
    <property type="match status" value="1"/>
</dbReference>
<dbReference type="InterPro" id="IPR054028">
    <property type="entry name" value="TarS/TarP_linker"/>
</dbReference>
<evidence type="ECO:0000313" key="4">
    <source>
        <dbReference type="Proteomes" id="UP001499884"/>
    </source>
</evidence>
<evidence type="ECO:0008006" key="5">
    <source>
        <dbReference type="Google" id="ProtNLM"/>
    </source>
</evidence>
<dbReference type="EMBL" id="BAABEP010000060">
    <property type="protein sequence ID" value="GAA3753684.1"/>
    <property type="molecule type" value="Genomic_DNA"/>
</dbReference>
<dbReference type="InterPro" id="IPR001173">
    <property type="entry name" value="Glyco_trans_2-like"/>
</dbReference>
<dbReference type="PANTHER" id="PTHR22916:SF3">
    <property type="entry name" value="UDP-GLCNAC:BETAGAL BETA-1,3-N-ACETYLGLUCOSAMINYLTRANSFERASE-LIKE PROTEIN 1"/>
    <property type="match status" value="1"/>
</dbReference>
<dbReference type="Proteomes" id="UP001499884">
    <property type="component" value="Unassembled WGS sequence"/>
</dbReference>
<protein>
    <recommendedName>
        <fullName evidence="5">Cell wall biosynthesis glycosyltransferase</fullName>
    </recommendedName>
</protein>
<organism evidence="3 4">
    <name type="scientific">Streptomyces tremellae</name>
    <dbReference type="NCBI Taxonomy" id="1124239"/>
    <lineage>
        <taxon>Bacteria</taxon>
        <taxon>Bacillati</taxon>
        <taxon>Actinomycetota</taxon>
        <taxon>Actinomycetes</taxon>
        <taxon>Kitasatosporales</taxon>
        <taxon>Streptomycetaceae</taxon>
        <taxon>Streptomyces</taxon>
    </lineage>
</organism>
<proteinExistence type="predicted"/>
<comment type="caution">
    <text evidence="3">The sequence shown here is derived from an EMBL/GenBank/DDBJ whole genome shotgun (WGS) entry which is preliminary data.</text>
</comment>
<reference evidence="4" key="1">
    <citation type="journal article" date="2019" name="Int. J. Syst. Evol. Microbiol.">
        <title>The Global Catalogue of Microorganisms (GCM) 10K type strain sequencing project: providing services to taxonomists for standard genome sequencing and annotation.</title>
        <authorList>
            <consortium name="The Broad Institute Genomics Platform"/>
            <consortium name="The Broad Institute Genome Sequencing Center for Infectious Disease"/>
            <person name="Wu L."/>
            <person name="Ma J."/>
        </authorList>
    </citation>
    <scope>NUCLEOTIDE SEQUENCE [LARGE SCALE GENOMIC DNA]</scope>
    <source>
        <strain evidence="4">JCM 30846</strain>
    </source>
</reference>
<dbReference type="Pfam" id="PF00535">
    <property type="entry name" value="Glycos_transf_2"/>
    <property type="match status" value="1"/>
</dbReference>
<evidence type="ECO:0000259" key="1">
    <source>
        <dbReference type="Pfam" id="PF00535"/>
    </source>
</evidence>
<keyword evidence="4" id="KW-1185">Reference proteome</keyword>
<dbReference type="PANTHER" id="PTHR22916">
    <property type="entry name" value="GLYCOSYLTRANSFERASE"/>
    <property type="match status" value="1"/>
</dbReference>
<gene>
    <name evidence="3" type="ORF">GCM10023082_56500</name>
</gene>
<dbReference type="Gene3D" id="3.90.550.10">
    <property type="entry name" value="Spore Coat Polysaccharide Biosynthesis Protein SpsA, Chain A"/>
    <property type="match status" value="1"/>
</dbReference>
<sequence length="668" mass="73326">MSVKVSVIIPVYNPGPYIEDCIASLLRQSLPDDEYEAVFVDDGSTDGTGERLDRLAAEHPHMHVVHEEPSGWSGRPRNVGTARARGEFVMYVDNDDWLGDEALERMYDYGVANGADVVVGKMAGKGRPVPLELFRTNRPKATVDNAPLIDSLTPHKMFRKDFLEKHRIRFKEGRRRLEDHVFVAEAYLLASNVSVLSDYVCYYHVKRDDASNAGFQRFDPVGYFTNLREALDVVERNTEPGRLRDKLYRRWLRNEMVERLRAQRFLNLPEDYRRELYDEIRAVVTERMGPGVAAGLQPTQQVVAALITTGRFDDLEAYARWEATIKPTGRLESLEWDEQGRLAVGLTAEFQLDGAPLAFRTEGGEPQLDLPFGTETADALRAAGASTRATVDKARVGLVVRERSSAAEFYQPIDFTVDRVPVVREDAAESAEADDGFRMVLRGLGTVDPGTAAGGGPLGPGIWDVYVRIIACGWSKAARLGSLRDETVDKARRAALSGDPRRLVMPYWTEGHGNLSLDVDCATSWITKDLAPLTPQDVTVTDGTLALPVPLHVAGEEAAALRFAPARKGAVPREVPAVIAPGDGGAVLTAGLPAAELAGAAWTLELGVPSARRAGPRWTRLPVGLRVHADGRATVARASSPAPRARTGGRGSLPRRIMRRVRRAFAKA</sequence>
<evidence type="ECO:0000259" key="2">
    <source>
        <dbReference type="Pfam" id="PF22181"/>
    </source>
</evidence>
<feature type="domain" description="TarS/TarP linker" evidence="2">
    <location>
        <begin position="220"/>
        <end position="319"/>
    </location>
</feature>
<dbReference type="RefSeq" id="WP_345653460.1">
    <property type="nucleotide sequence ID" value="NZ_BAABEP010000060.1"/>
</dbReference>
<name>A0ABP7G377_9ACTN</name>
<feature type="domain" description="Glycosyltransferase 2-like" evidence="1">
    <location>
        <begin position="6"/>
        <end position="128"/>
    </location>
</feature>
<dbReference type="CDD" id="cd00761">
    <property type="entry name" value="Glyco_tranf_GTA_type"/>
    <property type="match status" value="1"/>
</dbReference>
<dbReference type="InterPro" id="IPR029044">
    <property type="entry name" value="Nucleotide-diphossugar_trans"/>
</dbReference>
<accession>A0ABP7G377</accession>
<dbReference type="Pfam" id="PF22181">
    <property type="entry name" value="TarS_linker"/>
    <property type="match status" value="1"/>
</dbReference>
<evidence type="ECO:0000313" key="3">
    <source>
        <dbReference type="EMBL" id="GAA3753684.1"/>
    </source>
</evidence>